<dbReference type="FunFam" id="3.40.640.10:FF:000030">
    <property type="entry name" value="Low-specificity L-threonine aldolase"/>
    <property type="match status" value="1"/>
</dbReference>
<evidence type="ECO:0000256" key="5">
    <source>
        <dbReference type="PIRSR" id="PIRSR017617-1"/>
    </source>
</evidence>
<dbReference type="Gene3D" id="3.90.1150.10">
    <property type="entry name" value="Aspartate Aminotransferase, domain 1"/>
    <property type="match status" value="1"/>
</dbReference>
<organism evidence="8">
    <name type="scientific">uncultured marine group II/III euryarchaeote AD1000_48_C11</name>
    <dbReference type="NCBI Taxonomy" id="1457777"/>
    <lineage>
        <taxon>Archaea</taxon>
        <taxon>Methanobacteriati</taxon>
        <taxon>Methanobacteriota</taxon>
        <taxon>environmental samples</taxon>
    </lineage>
</organism>
<evidence type="ECO:0000256" key="6">
    <source>
        <dbReference type="SAM" id="MobiDB-lite"/>
    </source>
</evidence>
<comment type="cofactor">
    <cofactor evidence="1">
        <name>pyridoxal 5'-phosphate</name>
        <dbReference type="ChEBI" id="CHEBI:597326"/>
    </cofactor>
</comment>
<feature type="modified residue" description="N6-(pyridoxal phosphate)lysine" evidence="5">
    <location>
        <position position="209"/>
    </location>
</feature>
<evidence type="ECO:0000256" key="2">
    <source>
        <dbReference type="ARBA" id="ARBA00006966"/>
    </source>
</evidence>
<dbReference type="InterPro" id="IPR001597">
    <property type="entry name" value="ArAA_b-elim_lyase/Thr_aldolase"/>
</dbReference>
<proteinExistence type="inferred from homology"/>
<dbReference type="CDD" id="cd06502">
    <property type="entry name" value="TA_like"/>
    <property type="match status" value="1"/>
</dbReference>
<dbReference type="GO" id="GO:0005829">
    <property type="term" value="C:cytosol"/>
    <property type="evidence" value="ECO:0007669"/>
    <property type="project" value="TreeGrafter"/>
</dbReference>
<gene>
    <name evidence="8" type="primary">ltaE</name>
</gene>
<feature type="compositionally biased region" description="Basic and acidic residues" evidence="6">
    <location>
        <begin position="1"/>
        <end position="13"/>
    </location>
</feature>
<dbReference type="GO" id="GO:0006545">
    <property type="term" value="P:glycine biosynthetic process"/>
    <property type="evidence" value="ECO:0007669"/>
    <property type="project" value="TreeGrafter"/>
</dbReference>
<dbReference type="AlphaFoldDB" id="A0A075FTC6"/>
<name>A0A075FTC6_9EURY</name>
<evidence type="ECO:0000256" key="4">
    <source>
        <dbReference type="ARBA" id="ARBA00023239"/>
    </source>
</evidence>
<reference evidence="8" key="1">
    <citation type="journal article" date="2014" name="Genome Biol. Evol.">
        <title>Pangenome evidence for extensive interdomain horizontal transfer affecting lineage core and shell genes in uncultured planktonic thaumarchaeota and euryarchaeota.</title>
        <authorList>
            <person name="Deschamps P."/>
            <person name="Zivanovic Y."/>
            <person name="Moreira D."/>
            <person name="Rodriguez-Valera F."/>
            <person name="Lopez-Garcia P."/>
        </authorList>
    </citation>
    <scope>NUCLEOTIDE SEQUENCE</scope>
</reference>
<keyword evidence="3" id="KW-0663">Pyridoxal phosphate</keyword>
<dbReference type="SUPFAM" id="SSF53383">
    <property type="entry name" value="PLP-dependent transferases"/>
    <property type="match status" value="1"/>
</dbReference>
<protein>
    <submittedName>
        <fullName evidence="8">Beta-eliminating lyase superfamily protein (LtaE)</fullName>
        <ecNumber evidence="8">4.1.2.5</ecNumber>
    </submittedName>
</protein>
<feature type="region of interest" description="Disordered" evidence="6">
    <location>
        <begin position="1"/>
        <end position="20"/>
    </location>
</feature>
<dbReference type="GO" id="GO:0008732">
    <property type="term" value="F:L-allo-threonine aldolase activity"/>
    <property type="evidence" value="ECO:0007669"/>
    <property type="project" value="TreeGrafter"/>
</dbReference>
<evidence type="ECO:0000313" key="8">
    <source>
        <dbReference type="EMBL" id="AIE94554.1"/>
    </source>
</evidence>
<evidence type="ECO:0000256" key="1">
    <source>
        <dbReference type="ARBA" id="ARBA00001933"/>
    </source>
</evidence>
<evidence type="ECO:0000259" key="7">
    <source>
        <dbReference type="Pfam" id="PF01212"/>
    </source>
</evidence>
<dbReference type="EC" id="4.1.2.5" evidence="8"/>
<accession>A0A075FTC6</accession>
<dbReference type="NCBIfam" id="NF041359">
    <property type="entry name" value="GntG_guanitoxin"/>
    <property type="match status" value="1"/>
</dbReference>
<dbReference type="InterPro" id="IPR015422">
    <property type="entry name" value="PyrdxlP-dep_Trfase_small"/>
</dbReference>
<dbReference type="PANTHER" id="PTHR48097:SF9">
    <property type="entry name" value="L-THREONINE ALDOLASE"/>
    <property type="match status" value="1"/>
</dbReference>
<dbReference type="InterPro" id="IPR023603">
    <property type="entry name" value="Low_specificity_L-TA-like"/>
</dbReference>
<dbReference type="Pfam" id="PF01212">
    <property type="entry name" value="Beta_elim_lyase"/>
    <property type="match status" value="1"/>
</dbReference>
<keyword evidence="4 8" id="KW-0456">Lyase</keyword>
<feature type="domain" description="Aromatic amino acid beta-eliminating lyase/threonine aldolase" evidence="7">
    <location>
        <begin position="10"/>
        <end position="296"/>
    </location>
</feature>
<dbReference type="EMBL" id="KF900424">
    <property type="protein sequence ID" value="AIE94554.1"/>
    <property type="molecule type" value="Genomic_DNA"/>
</dbReference>
<comment type="similarity">
    <text evidence="2">Belongs to the threonine aldolase family.</text>
</comment>
<evidence type="ECO:0000256" key="3">
    <source>
        <dbReference type="ARBA" id="ARBA00022898"/>
    </source>
</evidence>
<dbReference type="Gene3D" id="3.40.640.10">
    <property type="entry name" value="Type I PLP-dependent aspartate aminotransferase-like (Major domain)"/>
    <property type="match status" value="1"/>
</dbReference>
<dbReference type="PIRSF" id="PIRSF017617">
    <property type="entry name" value="Thr_aldolase"/>
    <property type="match status" value="1"/>
</dbReference>
<dbReference type="InterPro" id="IPR015424">
    <property type="entry name" value="PyrdxlP-dep_Trfase"/>
</dbReference>
<sequence length="355" mass="37865">MKDYPSDRVDLRSDTVTQPTPSMREAMAAAAVGDDVLGDDPTVIELQNRVARMLGKEAALFVPSGTMSNAVAIKTQTRPGDEIVSHRKSHIYMYEAGGYAVLSGCSISLVEGYRGLMSPKDVQMAIRKVAGSDSHYPECTLICVENTANVGGGSIYEQDTLDAICEVAHSNDCRAHLDGARMFNAVVASGVDAARMVRDFDTISICLSKGLGAPVGSVLVGDAATIAEAHRWRKMFGGGMRQAGVLAAAGLYALENNIDRLAKDHARARRLAEAVDAMEAYSIDLGAVQSNMVYINCEKGRAKALVNNLSLQGVDVLDLEQGVDYGDVSTVRAVVHLHVTDEDIDRAIAAFDAAQ</sequence>
<dbReference type="GO" id="GO:0006567">
    <property type="term" value="P:L-threonine catabolic process"/>
    <property type="evidence" value="ECO:0007669"/>
    <property type="project" value="TreeGrafter"/>
</dbReference>
<dbReference type="InterPro" id="IPR015421">
    <property type="entry name" value="PyrdxlP-dep_Trfase_major"/>
</dbReference>
<dbReference type="PANTHER" id="PTHR48097">
    <property type="entry name" value="L-THREONINE ALDOLASE-RELATED"/>
    <property type="match status" value="1"/>
</dbReference>